<evidence type="ECO:0000313" key="2">
    <source>
        <dbReference type="Proteomes" id="UP000836387"/>
    </source>
</evidence>
<comment type="caution">
    <text evidence="1">The sequence shown here is derived from an EMBL/GenBank/DDBJ whole genome shotgun (WGS) entry which is preliminary data.</text>
</comment>
<proteinExistence type="predicted"/>
<protein>
    <submittedName>
        <fullName evidence="1">Uncharacterized protein</fullName>
    </submittedName>
</protein>
<gene>
    <name evidence="1" type="ORF">CRV2_00021165</name>
</gene>
<dbReference type="Proteomes" id="UP000836387">
    <property type="component" value="Unassembled WGS sequence"/>
</dbReference>
<reference evidence="1" key="1">
    <citation type="submission" date="2020-04" db="EMBL/GenBank/DDBJ databases">
        <authorList>
            <person name="Broberg M."/>
        </authorList>
    </citation>
    <scope>NUCLEOTIDE SEQUENCE</scope>
</reference>
<sequence length="252" mass="27897">MSNPLNAESGIKAVFFDFMGTCLDWHTSIVNAFPAALSEKEKSDLALEWRQAFFDAIRSRPPGETPEDIDITHTRLLKEVLARLANAAISQRFHQAEDGDQTKSSEAGCASLAPDGFVARRPSRVEAHPGECGCELFVLANGTTRLQLDLVRSSRLNFDMLFSSQLLGASKPTLAVYRKAMTLVGIQDSGQAVMVAAHAYDLRAAKQAGLKTVYIQRWTDDLDETDRQRLHRENNGNVLDDFDGLSETIKRL</sequence>
<accession>A0ACA9UB08</accession>
<reference evidence="1" key="2">
    <citation type="submission" date="2021-10" db="EMBL/GenBank/DDBJ databases">
        <authorList>
            <person name="Piombo E."/>
        </authorList>
    </citation>
    <scope>NUCLEOTIDE SEQUENCE</scope>
</reference>
<keyword evidence="2" id="KW-1185">Reference proteome</keyword>
<name>A0ACA9UB08_BIOOC</name>
<organism evidence="1 2">
    <name type="scientific">Clonostachys rosea f. rosea IK726</name>
    <dbReference type="NCBI Taxonomy" id="1349383"/>
    <lineage>
        <taxon>Eukaryota</taxon>
        <taxon>Fungi</taxon>
        <taxon>Dikarya</taxon>
        <taxon>Ascomycota</taxon>
        <taxon>Pezizomycotina</taxon>
        <taxon>Sordariomycetes</taxon>
        <taxon>Hypocreomycetidae</taxon>
        <taxon>Hypocreales</taxon>
        <taxon>Bionectriaceae</taxon>
        <taxon>Clonostachys</taxon>
    </lineage>
</organism>
<dbReference type="EMBL" id="CADEHS020000176">
    <property type="protein sequence ID" value="CAG9950484.1"/>
    <property type="molecule type" value="Genomic_DNA"/>
</dbReference>
<evidence type="ECO:0000313" key="1">
    <source>
        <dbReference type="EMBL" id="CAG9950484.1"/>
    </source>
</evidence>